<dbReference type="PROSITE" id="PS50102">
    <property type="entry name" value="RRM"/>
    <property type="match status" value="1"/>
</dbReference>
<evidence type="ECO:0000259" key="3">
    <source>
        <dbReference type="PROSITE" id="PS50102"/>
    </source>
</evidence>
<dbReference type="Proteomes" id="UP000485058">
    <property type="component" value="Unassembled WGS sequence"/>
</dbReference>
<dbReference type="EMBL" id="BLLF01001826">
    <property type="protein sequence ID" value="GFH21421.1"/>
    <property type="molecule type" value="Genomic_DNA"/>
</dbReference>
<accession>A0A699ZGS9</accession>
<dbReference type="SMART" id="SM00360">
    <property type="entry name" value="RRM"/>
    <property type="match status" value="1"/>
</dbReference>
<dbReference type="AlphaFoldDB" id="A0A699ZGS9"/>
<comment type="caution">
    <text evidence="4">The sequence shown here is derived from an EMBL/GenBank/DDBJ whole genome shotgun (WGS) entry which is preliminary data.</text>
</comment>
<evidence type="ECO:0000256" key="2">
    <source>
        <dbReference type="PROSITE-ProRule" id="PRU00176"/>
    </source>
</evidence>
<sequence length="192" mass="20609">MLGSTYGLDPSTVAMGAMGGLETEITETPPAGCAPDAIKLFVGNIPKSCTEEQLLPFFETVGLVVELVIVRDKASHESKGSAFVWYASRANAERAILQLNLRHVLPDPSGQQDRPLVVRKAKSRANKMGNANYRGLQPMGLQPAPQLVGMQRAAAADDGGLYNSYARASFNTWLIETPLQLVVPLPLKPPAP</sequence>
<keyword evidence="1 2" id="KW-0694">RNA-binding</keyword>
<dbReference type="PANTHER" id="PTHR48027">
    <property type="entry name" value="HETEROGENEOUS NUCLEAR RIBONUCLEOPROTEIN 87F-RELATED"/>
    <property type="match status" value="1"/>
</dbReference>
<dbReference type="InterPro" id="IPR035979">
    <property type="entry name" value="RBD_domain_sf"/>
</dbReference>
<protein>
    <submittedName>
        <fullName evidence="4">RRM domain-containing protein</fullName>
    </submittedName>
</protein>
<evidence type="ECO:0000256" key="1">
    <source>
        <dbReference type="ARBA" id="ARBA00022884"/>
    </source>
</evidence>
<evidence type="ECO:0000313" key="5">
    <source>
        <dbReference type="Proteomes" id="UP000485058"/>
    </source>
</evidence>
<dbReference type="InterPro" id="IPR012677">
    <property type="entry name" value="Nucleotide-bd_a/b_plait_sf"/>
</dbReference>
<dbReference type="Pfam" id="PF00076">
    <property type="entry name" value="RRM_1"/>
    <property type="match status" value="1"/>
</dbReference>
<dbReference type="Gene3D" id="3.30.70.330">
    <property type="match status" value="1"/>
</dbReference>
<name>A0A699ZGS9_HAELA</name>
<keyword evidence="5" id="KW-1185">Reference proteome</keyword>
<dbReference type="GO" id="GO:0003723">
    <property type="term" value="F:RNA binding"/>
    <property type="evidence" value="ECO:0007669"/>
    <property type="project" value="UniProtKB-UniRule"/>
</dbReference>
<proteinExistence type="predicted"/>
<dbReference type="SUPFAM" id="SSF54928">
    <property type="entry name" value="RNA-binding domain, RBD"/>
    <property type="match status" value="1"/>
</dbReference>
<organism evidence="4 5">
    <name type="scientific">Haematococcus lacustris</name>
    <name type="common">Green alga</name>
    <name type="synonym">Haematococcus pluvialis</name>
    <dbReference type="NCBI Taxonomy" id="44745"/>
    <lineage>
        <taxon>Eukaryota</taxon>
        <taxon>Viridiplantae</taxon>
        <taxon>Chlorophyta</taxon>
        <taxon>core chlorophytes</taxon>
        <taxon>Chlorophyceae</taxon>
        <taxon>CS clade</taxon>
        <taxon>Chlamydomonadales</taxon>
        <taxon>Haematococcaceae</taxon>
        <taxon>Haematococcus</taxon>
    </lineage>
</organism>
<gene>
    <name evidence="4" type="ORF">HaLaN_18727</name>
</gene>
<feature type="domain" description="RRM" evidence="3">
    <location>
        <begin position="38"/>
        <end position="123"/>
    </location>
</feature>
<evidence type="ECO:0000313" key="4">
    <source>
        <dbReference type="EMBL" id="GFH21421.1"/>
    </source>
</evidence>
<dbReference type="InterPro" id="IPR052462">
    <property type="entry name" value="SLIRP/GR-RBP-like"/>
</dbReference>
<reference evidence="4 5" key="1">
    <citation type="submission" date="2020-02" db="EMBL/GenBank/DDBJ databases">
        <title>Draft genome sequence of Haematococcus lacustris strain NIES-144.</title>
        <authorList>
            <person name="Morimoto D."/>
            <person name="Nakagawa S."/>
            <person name="Yoshida T."/>
            <person name="Sawayama S."/>
        </authorList>
    </citation>
    <scope>NUCLEOTIDE SEQUENCE [LARGE SCALE GENOMIC DNA]</scope>
    <source>
        <strain evidence="4 5">NIES-144</strain>
    </source>
</reference>
<dbReference type="InterPro" id="IPR000504">
    <property type="entry name" value="RRM_dom"/>
</dbReference>